<dbReference type="Pfam" id="PF00106">
    <property type="entry name" value="adh_short"/>
    <property type="match status" value="1"/>
</dbReference>
<dbReference type="KEGG" id="sand:H3309_05195"/>
<dbReference type="Gene3D" id="3.40.50.720">
    <property type="entry name" value="NAD(P)-binding Rossmann-like Domain"/>
    <property type="match status" value="1"/>
</dbReference>
<name>A0A7G5IKH7_9SPHN</name>
<dbReference type="PANTHER" id="PTHR24314:SF21">
    <property type="entry name" value="CHLOROPHYLL(IDE) B REDUCTASE NYC1, CHLOROPLASTIC-RELATED"/>
    <property type="match status" value="1"/>
</dbReference>
<reference evidence="2 3" key="1">
    <citation type="submission" date="2020-07" db="EMBL/GenBank/DDBJ databases">
        <title>Complete genome sequence for Sandaracinobacter sp. M6.</title>
        <authorList>
            <person name="Tang Y."/>
            <person name="Liu Q."/>
            <person name="Guo Z."/>
            <person name="Lei P."/>
            <person name="Huang B."/>
        </authorList>
    </citation>
    <scope>NUCLEOTIDE SEQUENCE [LARGE SCALE GENOMIC DNA]</scope>
    <source>
        <strain evidence="2 3">M6</strain>
    </source>
</reference>
<evidence type="ECO:0000256" key="1">
    <source>
        <dbReference type="RuleBase" id="RU000363"/>
    </source>
</evidence>
<dbReference type="GO" id="GO:0015996">
    <property type="term" value="P:chlorophyll catabolic process"/>
    <property type="evidence" value="ECO:0007669"/>
    <property type="project" value="TreeGrafter"/>
</dbReference>
<dbReference type="AlphaFoldDB" id="A0A7G5IKH7"/>
<dbReference type="CDD" id="cd05233">
    <property type="entry name" value="SDR_c"/>
    <property type="match status" value="1"/>
</dbReference>
<dbReference type="EMBL" id="CP059851">
    <property type="protein sequence ID" value="QMW23869.1"/>
    <property type="molecule type" value="Genomic_DNA"/>
</dbReference>
<dbReference type="PANTHER" id="PTHR24314">
    <property type="entry name" value="NON-SPECIFIC LIPID TRANSFER PROTEIN-RELATED"/>
    <property type="match status" value="1"/>
</dbReference>
<dbReference type="InterPro" id="IPR002347">
    <property type="entry name" value="SDR_fam"/>
</dbReference>
<evidence type="ECO:0000313" key="2">
    <source>
        <dbReference type="EMBL" id="QMW23869.1"/>
    </source>
</evidence>
<proteinExistence type="inferred from homology"/>
<gene>
    <name evidence="2" type="ORF">H3309_05195</name>
</gene>
<keyword evidence="3" id="KW-1185">Reference proteome</keyword>
<dbReference type="InterPro" id="IPR052625">
    <property type="entry name" value="Chl_b_Red"/>
</dbReference>
<dbReference type="GO" id="GO:0034256">
    <property type="term" value="F:chlorophyll(ide) b reductase activity"/>
    <property type="evidence" value="ECO:0007669"/>
    <property type="project" value="TreeGrafter"/>
</dbReference>
<sequence>MNIVITGSSRGIGLGMATAFVGRGHRVMLSGRDPATLAAAATALGQPHHAADVGNRADMQALWDAARAAFGTVDIWVNNAGITGPKIPFTAYTDADIDAVVRTNLHGLFLGTTIPLAGMTVQGHGTIYSFEGFGSDGMTAPGLTLYGTTKRALGYFTRSMQKELKDSPVRLGTISPGIVVTDLVLSARETDPAGWEKSRKLYNILADRVETVAPWIVTQVLAGNLRIRWLTTPKAAGRFLTSLVRKRQIIPA</sequence>
<dbReference type="GO" id="GO:0010304">
    <property type="term" value="P:PSII associated light-harvesting complex II catabolic process"/>
    <property type="evidence" value="ECO:0007669"/>
    <property type="project" value="TreeGrafter"/>
</dbReference>
<comment type="similarity">
    <text evidence="1">Belongs to the short-chain dehydrogenases/reductases (SDR) family.</text>
</comment>
<protein>
    <submittedName>
        <fullName evidence="2">SDR family oxidoreductase</fullName>
    </submittedName>
</protein>
<dbReference type="RefSeq" id="WP_182297692.1">
    <property type="nucleotide sequence ID" value="NZ_CP059851.1"/>
</dbReference>
<dbReference type="PRINTS" id="PR00081">
    <property type="entry name" value="GDHRDH"/>
</dbReference>
<dbReference type="Proteomes" id="UP000515292">
    <property type="component" value="Chromosome"/>
</dbReference>
<dbReference type="InterPro" id="IPR036291">
    <property type="entry name" value="NAD(P)-bd_dom_sf"/>
</dbReference>
<accession>A0A7G5IKH7</accession>
<dbReference type="SUPFAM" id="SSF51735">
    <property type="entry name" value="NAD(P)-binding Rossmann-fold domains"/>
    <property type="match status" value="1"/>
</dbReference>
<evidence type="ECO:0000313" key="3">
    <source>
        <dbReference type="Proteomes" id="UP000515292"/>
    </source>
</evidence>
<dbReference type="PRINTS" id="PR00080">
    <property type="entry name" value="SDRFAMILY"/>
</dbReference>
<organism evidence="2 3">
    <name type="scientific">Sandaracinobacteroides saxicola</name>
    <dbReference type="NCBI Taxonomy" id="2759707"/>
    <lineage>
        <taxon>Bacteria</taxon>
        <taxon>Pseudomonadati</taxon>
        <taxon>Pseudomonadota</taxon>
        <taxon>Alphaproteobacteria</taxon>
        <taxon>Sphingomonadales</taxon>
        <taxon>Sphingosinicellaceae</taxon>
        <taxon>Sandaracinobacteroides</taxon>
    </lineage>
</organism>